<dbReference type="InterPro" id="IPR002921">
    <property type="entry name" value="Fungal_lipase-type"/>
</dbReference>
<dbReference type="Pfam" id="PF18117">
    <property type="entry name" value="EDS1_EP"/>
    <property type="match status" value="1"/>
</dbReference>
<dbReference type="Gene3D" id="3.40.50.1820">
    <property type="entry name" value="alpha/beta hydrolase"/>
    <property type="match status" value="1"/>
</dbReference>
<keyword evidence="5" id="KW-0539">Nucleus</keyword>
<dbReference type="CDD" id="cd00519">
    <property type="entry name" value="Lipase_3"/>
    <property type="match status" value="1"/>
</dbReference>
<dbReference type="EMBL" id="JAMQYH010000002">
    <property type="protein sequence ID" value="KAJ1696949.1"/>
    <property type="molecule type" value="Genomic_DNA"/>
</dbReference>
<keyword evidence="9" id="KW-1185">Reference proteome</keyword>
<dbReference type="Proteomes" id="UP001151287">
    <property type="component" value="Unassembled WGS sequence"/>
</dbReference>
<feature type="domain" description="EDS1 EP" evidence="7">
    <location>
        <begin position="414"/>
        <end position="610"/>
    </location>
</feature>
<evidence type="ECO:0000256" key="4">
    <source>
        <dbReference type="ARBA" id="ARBA00022821"/>
    </source>
</evidence>
<name>A0A9Q0CP28_9POAL</name>
<dbReference type="InterPro" id="IPR041266">
    <property type="entry name" value="EDS1_EP"/>
</dbReference>
<dbReference type="GO" id="GO:0006629">
    <property type="term" value="P:lipid metabolic process"/>
    <property type="evidence" value="ECO:0007669"/>
    <property type="project" value="InterPro"/>
</dbReference>
<evidence type="ECO:0000259" key="6">
    <source>
        <dbReference type="Pfam" id="PF01764"/>
    </source>
</evidence>
<evidence type="ECO:0000256" key="2">
    <source>
        <dbReference type="ARBA" id="ARBA00004496"/>
    </source>
</evidence>
<keyword evidence="4" id="KW-0611">Plant defense</keyword>
<sequence>MPDQASMRFVDSSVRDSTRILCDDRVLINQCCSLSMRAHAFYNTSPYLVHSLSQPYPCLIVAFPGTWVADDWVPVERPPFGDAEVDSSLFPSLKSVGSGVVARVNAAFLSSFQRLLICSTLQSEVSRTMTEGKRIIFCGHSSGGAIAILASIWLLENCTQSITPKQLYPICITFGSPLVGDSTFNHAVEREGWSCNFLHFIMSIDIIPRIMLNPLSSYKEQIQSVLHLLSPNASDFSHETVQRSNMSSFYRTVLKNGLSISSHQACVFMGCTNSLLGTLTSFVELSPYRPSGTWAFCTSEGQVIVMQNSDAVLQLLFYLMQLNPQEQLAQVAYRSLNEHWQYESKLKEWIVRNGEAVVYLGAEIDADGLDVGNLELGKEARLRLRAAMHLEKQRLSNQTKIDQNSSKISQALSSLGQYKSTLELRGISYYDSFKQQRNLEDFNANVKRLELTGLWDEIVEMLRRRELPDCFEGRAEWVNLGTIYRRLVEPLDIANYYRHSKNEDTGSYLLKGRPRRYRYTQRWHEQAQRIEVGSSSDSCFWAMVEELQFDMGNNKAYVDVKERLLKLESDMVNWFNSGNLGRDVFLSSSSFVVWWKTLPEHHKSVSCIRNMIYGEGSVSDC</sequence>
<dbReference type="InterPro" id="IPR029058">
    <property type="entry name" value="AB_hydrolase_fold"/>
</dbReference>
<dbReference type="GO" id="GO:0005634">
    <property type="term" value="C:nucleus"/>
    <property type="evidence" value="ECO:0007669"/>
    <property type="project" value="UniProtKB-SubCell"/>
</dbReference>
<dbReference type="PANTHER" id="PTHR47090:SF2">
    <property type="entry name" value="PROTEIN EDS1-RELATED"/>
    <property type="match status" value="1"/>
</dbReference>
<evidence type="ECO:0000313" key="9">
    <source>
        <dbReference type="Proteomes" id="UP001151287"/>
    </source>
</evidence>
<keyword evidence="3" id="KW-0963">Cytoplasm</keyword>
<dbReference type="OrthoDB" id="426718at2759"/>
<dbReference type="Pfam" id="PF01764">
    <property type="entry name" value="Lipase_3"/>
    <property type="match status" value="1"/>
</dbReference>
<evidence type="ECO:0000256" key="3">
    <source>
        <dbReference type="ARBA" id="ARBA00022490"/>
    </source>
</evidence>
<dbReference type="InterPro" id="IPR044214">
    <property type="entry name" value="EDS1-like"/>
</dbReference>
<organism evidence="8 9">
    <name type="scientific">Rhynchospora breviuscula</name>
    <dbReference type="NCBI Taxonomy" id="2022672"/>
    <lineage>
        <taxon>Eukaryota</taxon>
        <taxon>Viridiplantae</taxon>
        <taxon>Streptophyta</taxon>
        <taxon>Embryophyta</taxon>
        <taxon>Tracheophyta</taxon>
        <taxon>Spermatophyta</taxon>
        <taxon>Magnoliopsida</taxon>
        <taxon>Liliopsida</taxon>
        <taxon>Poales</taxon>
        <taxon>Cyperaceae</taxon>
        <taxon>Cyperoideae</taxon>
        <taxon>Rhynchosporeae</taxon>
        <taxon>Rhynchospora</taxon>
    </lineage>
</organism>
<feature type="domain" description="Fungal lipase-type" evidence="6">
    <location>
        <begin position="94"/>
        <end position="212"/>
    </location>
</feature>
<dbReference type="AlphaFoldDB" id="A0A9Q0CP28"/>
<dbReference type="PANTHER" id="PTHR47090">
    <property type="entry name" value="PROTEIN EDS1-RELATED"/>
    <property type="match status" value="1"/>
</dbReference>
<accession>A0A9Q0CP28</accession>
<protein>
    <submittedName>
        <fullName evidence="8">Uncharacterized protein</fullName>
    </submittedName>
</protein>
<evidence type="ECO:0000259" key="7">
    <source>
        <dbReference type="Pfam" id="PF18117"/>
    </source>
</evidence>
<dbReference type="GO" id="GO:0005737">
    <property type="term" value="C:cytoplasm"/>
    <property type="evidence" value="ECO:0007669"/>
    <property type="project" value="UniProtKB-SubCell"/>
</dbReference>
<comment type="caution">
    <text evidence="8">The sequence shown here is derived from an EMBL/GenBank/DDBJ whole genome shotgun (WGS) entry which is preliminary data.</text>
</comment>
<evidence type="ECO:0000313" key="8">
    <source>
        <dbReference type="EMBL" id="KAJ1696949.1"/>
    </source>
</evidence>
<reference evidence="8" key="1">
    <citation type="journal article" date="2022" name="Cell">
        <title>Repeat-based holocentromeres influence genome architecture and karyotype evolution.</title>
        <authorList>
            <person name="Hofstatter P.G."/>
            <person name="Thangavel G."/>
            <person name="Lux T."/>
            <person name="Neumann P."/>
            <person name="Vondrak T."/>
            <person name="Novak P."/>
            <person name="Zhang M."/>
            <person name="Costa L."/>
            <person name="Castellani M."/>
            <person name="Scott A."/>
            <person name="Toegelov H."/>
            <person name="Fuchs J."/>
            <person name="Mata-Sucre Y."/>
            <person name="Dias Y."/>
            <person name="Vanzela A.L.L."/>
            <person name="Huettel B."/>
            <person name="Almeida C.C.S."/>
            <person name="Simkova H."/>
            <person name="Souza G."/>
            <person name="Pedrosa-Harand A."/>
            <person name="Macas J."/>
            <person name="Mayer K.F.X."/>
            <person name="Houben A."/>
            <person name="Marques A."/>
        </authorList>
    </citation>
    <scope>NUCLEOTIDE SEQUENCE</scope>
    <source>
        <strain evidence="8">RhyBre1mFocal</strain>
    </source>
</reference>
<comment type="subcellular location">
    <subcellularLocation>
        <location evidence="2">Cytoplasm</location>
    </subcellularLocation>
    <subcellularLocation>
        <location evidence="1">Nucleus</location>
    </subcellularLocation>
</comment>
<evidence type="ECO:0000256" key="1">
    <source>
        <dbReference type="ARBA" id="ARBA00004123"/>
    </source>
</evidence>
<dbReference type="SUPFAM" id="SSF53474">
    <property type="entry name" value="alpha/beta-Hydrolases"/>
    <property type="match status" value="1"/>
</dbReference>
<dbReference type="GO" id="GO:0006952">
    <property type="term" value="P:defense response"/>
    <property type="evidence" value="ECO:0007669"/>
    <property type="project" value="UniProtKB-KW"/>
</dbReference>
<proteinExistence type="predicted"/>
<evidence type="ECO:0000256" key="5">
    <source>
        <dbReference type="ARBA" id="ARBA00023242"/>
    </source>
</evidence>
<gene>
    <name evidence="8" type="ORF">LUZ63_005461</name>
</gene>